<comment type="caution">
    <text evidence="1">The sequence shown here is derived from an EMBL/GenBank/DDBJ whole genome shotgun (WGS) entry which is preliminary data.</text>
</comment>
<sequence length="110" mass="12497">MKRLKPNPNESPLAFIERADTMGATDDILDSILNRNFGMQDDGEIKSLKLKSSVFWEGFYLERAKGIFERGGSKYAALKFIQRKNGQAGQRKLSEKEVKELVDSVGIWSR</sequence>
<accession>A0A6A4RDV3</accession>
<reference evidence="1 2" key="1">
    <citation type="submission" date="2019-12" db="EMBL/GenBank/DDBJ databases">
        <authorList>
            <person name="Zhang Y.-J."/>
        </authorList>
    </citation>
    <scope>NUCLEOTIDE SEQUENCE [LARGE SCALE GENOMIC DNA]</scope>
    <source>
        <strain evidence="1 2">H18S-6</strain>
    </source>
</reference>
<organism evidence="1 2">
    <name type="scientific">Parasedimentitalea maritima</name>
    <dbReference type="NCBI Taxonomy" id="2578117"/>
    <lineage>
        <taxon>Bacteria</taxon>
        <taxon>Pseudomonadati</taxon>
        <taxon>Pseudomonadota</taxon>
        <taxon>Alphaproteobacteria</taxon>
        <taxon>Rhodobacterales</taxon>
        <taxon>Paracoccaceae</taxon>
        <taxon>Parasedimentitalea</taxon>
    </lineage>
</organism>
<dbReference type="EMBL" id="WSFO01000008">
    <property type="protein sequence ID" value="KAE9628978.1"/>
    <property type="molecule type" value="Genomic_DNA"/>
</dbReference>
<dbReference type="AlphaFoldDB" id="A0A6A4RDV3"/>
<evidence type="ECO:0000313" key="1">
    <source>
        <dbReference type="EMBL" id="KAE9628978.1"/>
    </source>
</evidence>
<evidence type="ECO:0000313" key="2">
    <source>
        <dbReference type="Proteomes" id="UP000441586"/>
    </source>
</evidence>
<gene>
    <name evidence="1" type="ORF">GP644_14535</name>
</gene>
<dbReference type="RefSeq" id="WP_158980145.1">
    <property type="nucleotide sequence ID" value="NZ_WSFO01000008.1"/>
</dbReference>
<protein>
    <submittedName>
        <fullName evidence="1">Uncharacterized protein</fullName>
    </submittedName>
</protein>
<proteinExistence type="predicted"/>
<dbReference type="Proteomes" id="UP000441586">
    <property type="component" value="Unassembled WGS sequence"/>
</dbReference>
<name>A0A6A4RDV3_9RHOB</name>